<dbReference type="RefSeq" id="WP_130938019.1">
    <property type="nucleotide sequence ID" value="NZ_BMEE01000005.1"/>
</dbReference>
<dbReference type="AlphaFoldDB" id="A0A4Q9FKD1"/>
<evidence type="ECO:0000313" key="3">
    <source>
        <dbReference type="EMBL" id="TBN13835.1"/>
    </source>
</evidence>
<feature type="domain" description="Secretion system C-terminal sorting" evidence="2">
    <location>
        <begin position="104"/>
        <end position="176"/>
    </location>
</feature>
<dbReference type="EMBL" id="SIRS01000006">
    <property type="protein sequence ID" value="TBN13835.1"/>
    <property type="molecule type" value="Genomic_DNA"/>
</dbReference>
<keyword evidence="1" id="KW-0732">Signal</keyword>
<dbReference type="Proteomes" id="UP000292372">
    <property type="component" value="Unassembled WGS sequence"/>
</dbReference>
<dbReference type="Pfam" id="PF18962">
    <property type="entry name" value="Por_Secre_tail"/>
    <property type="match status" value="1"/>
</dbReference>
<comment type="caution">
    <text evidence="3">The sequence shown here is derived from an EMBL/GenBank/DDBJ whole genome shotgun (WGS) entry which is preliminary data.</text>
</comment>
<reference evidence="3 4" key="1">
    <citation type="journal article" date="2015" name="Int. J. Syst. Evol. Microbiol.">
        <title>Hyunsoonleella pacifica sp. nov., isolated from seawater of South Pacific Gyre.</title>
        <authorList>
            <person name="Gao X."/>
            <person name="Zhang Z."/>
            <person name="Dai X."/>
            <person name="Zhang X.H."/>
        </authorList>
    </citation>
    <scope>NUCLEOTIDE SEQUENCE [LARGE SCALE GENOMIC DNA]</scope>
    <source>
        <strain evidence="3 4">SW033</strain>
    </source>
</reference>
<keyword evidence="4" id="KW-1185">Reference proteome</keyword>
<organism evidence="3 4">
    <name type="scientific">Hyunsoonleella pacifica</name>
    <dbReference type="NCBI Taxonomy" id="1080224"/>
    <lineage>
        <taxon>Bacteria</taxon>
        <taxon>Pseudomonadati</taxon>
        <taxon>Bacteroidota</taxon>
        <taxon>Flavobacteriia</taxon>
        <taxon>Flavobacteriales</taxon>
        <taxon>Flavobacteriaceae</taxon>
    </lineage>
</organism>
<gene>
    <name evidence="3" type="ORF">EYD46_15180</name>
</gene>
<evidence type="ECO:0000259" key="2">
    <source>
        <dbReference type="Pfam" id="PF18962"/>
    </source>
</evidence>
<name>A0A4Q9FKD1_9FLAO</name>
<sequence>MIKKLIRYISILVLMIFIAPSVIGQSKTQNSEYRVVRSSVGIGGSSKTFQTSKGKYTISQSIGQASVIGTASTSGYYLRQGFQQPHSKIVIKTSKESSSLKALVFPNPFEERVTISFKETIKTKVIVEIHDVSGKLVYKSQFLPSKTIQLNLNSLSTGSYILKAHTDDKILNSKLIKI</sequence>
<accession>A0A4Q9FKD1</accession>
<evidence type="ECO:0000313" key="4">
    <source>
        <dbReference type="Proteomes" id="UP000292372"/>
    </source>
</evidence>
<protein>
    <submittedName>
        <fullName evidence="3">T9SS type A sorting domain-containing protein</fullName>
    </submittedName>
</protein>
<dbReference type="OrthoDB" id="1408995at2"/>
<evidence type="ECO:0000256" key="1">
    <source>
        <dbReference type="ARBA" id="ARBA00022729"/>
    </source>
</evidence>
<dbReference type="InterPro" id="IPR026444">
    <property type="entry name" value="Secre_tail"/>
</dbReference>
<dbReference type="Gene3D" id="2.60.40.3080">
    <property type="match status" value="1"/>
</dbReference>
<dbReference type="NCBIfam" id="TIGR04183">
    <property type="entry name" value="Por_Secre_tail"/>
    <property type="match status" value="1"/>
</dbReference>
<proteinExistence type="predicted"/>